<dbReference type="PANTHER" id="PTHR11905:SF159">
    <property type="entry name" value="ADAM METALLOPROTEASE"/>
    <property type="match status" value="1"/>
</dbReference>
<dbReference type="Gene3D" id="3.40.390.10">
    <property type="entry name" value="Collagenase (Catalytic Domain)"/>
    <property type="match status" value="1"/>
</dbReference>
<dbReference type="InterPro" id="IPR001590">
    <property type="entry name" value="Peptidase_M12B"/>
</dbReference>
<name>A0AAV4D7Q1_9GAST</name>
<keyword evidence="1" id="KW-0479">Metal-binding</keyword>
<comment type="caution">
    <text evidence="3">The sequence shown here is derived from an EMBL/GenBank/DDBJ whole genome shotgun (WGS) entry which is preliminary data.</text>
</comment>
<feature type="binding site" evidence="1">
    <location>
        <position position="195"/>
    </location>
    <ligand>
        <name>Zn(2+)</name>
        <dbReference type="ChEBI" id="CHEBI:29105"/>
        <note>catalytic</note>
    </ligand>
</feature>
<organism evidence="3 4">
    <name type="scientific">Plakobranchus ocellatus</name>
    <dbReference type="NCBI Taxonomy" id="259542"/>
    <lineage>
        <taxon>Eukaryota</taxon>
        <taxon>Metazoa</taxon>
        <taxon>Spiralia</taxon>
        <taxon>Lophotrochozoa</taxon>
        <taxon>Mollusca</taxon>
        <taxon>Gastropoda</taxon>
        <taxon>Heterobranchia</taxon>
        <taxon>Euthyneura</taxon>
        <taxon>Panpulmonata</taxon>
        <taxon>Sacoglossa</taxon>
        <taxon>Placobranchoidea</taxon>
        <taxon>Plakobranchidae</taxon>
        <taxon>Plakobranchus</taxon>
    </lineage>
</organism>
<feature type="domain" description="Peptidase M12B" evidence="2">
    <location>
        <begin position="44"/>
        <end position="248"/>
    </location>
</feature>
<keyword evidence="3" id="KW-0482">Metalloprotease</keyword>
<reference evidence="3 4" key="1">
    <citation type="journal article" date="2021" name="Elife">
        <title>Chloroplast acquisition without the gene transfer in kleptoplastic sea slugs, Plakobranchus ocellatus.</title>
        <authorList>
            <person name="Maeda T."/>
            <person name="Takahashi S."/>
            <person name="Yoshida T."/>
            <person name="Shimamura S."/>
            <person name="Takaki Y."/>
            <person name="Nagai Y."/>
            <person name="Toyoda A."/>
            <person name="Suzuki Y."/>
            <person name="Arimoto A."/>
            <person name="Ishii H."/>
            <person name="Satoh N."/>
            <person name="Nishiyama T."/>
            <person name="Hasebe M."/>
            <person name="Maruyama T."/>
            <person name="Minagawa J."/>
            <person name="Obokata J."/>
            <person name="Shigenobu S."/>
        </authorList>
    </citation>
    <scope>NUCLEOTIDE SEQUENCE [LARGE SCALE GENOMIC DNA]</scope>
</reference>
<dbReference type="EMBL" id="BLXT01007586">
    <property type="protein sequence ID" value="GFO40150.1"/>
    <property type="molecule type" value="Genomic_DNA"/>
</dbReference>
<dbReference type="Proteomes" id="UP000735302">
    <property type="component" value="Unassembled WGS sequence"/>
</dbReference>
<accession>A0AAV4D7Q1</accession>
<dbReference type="InterPro" id="IPR024079">
    <property type="entry name" value="MetalloPept_cat_dom_sf"/>
</dbReference>
<comment type="caution">
    <text evidence="1">Lacks conserved residue(s) required for the propagation of feature annotation.</text>
</comment>
<feature type="binding site" evidence="1">
    <location>
        <position position="191"/>
    </location>
    <ligand>
        <name>Zn(2+)</name>
        <dbReference type="ChEBI" id="CHEBI:29105"/>
        <note>catalytic</note>
    </ligand>
</feature>
<proteinExistence type="predicted"/>
<feature type="binding site" evidence="1">
    <location>
        <position position="201"/>
    </location>
    <ligand>
        <name>Zn(2+)</name>
        <dbReference type="ChEBI" id="CHEBI:29105"/>
        <note>catalytic</note>
    </ligand>
</feature>
<protein>
    <submittedName>
        <fullName evidence="3">Metalloproteinase</fullName>
    </submittedName>
</protein>
<keyword evidence="1" id="KW-0862">Zinc</keyword>
<dbReference type="PANTHER" id="PTHR11905">
    <property type="entry name" value="ADAM A DISINTEGRIN AND METALLOPROTEASE DOMAIN"/>
    <property type="match status" value="1"/>
</dbReference>
<dbReference type="PROSITE" id="PS50215">
    <property type="entry name" value="ADAM_MEPRO"/>
    <property type="match status" value="1"/>
</dbReference>
<sequence>MNTTWSPGCSEEGKNCTCAWCGWKISVSPTHIGGSSAIAARQVFELEVRFVVDRSVTDRYIAEQTFGDSAMRKSNAMVSLKADIDYFITEINELFASLRPKGLNIIILKQTLDILNINLFLDNVPSSVALKAFRDWSAKQLPAAYDAAILWTGHRFQQSGRAYIGRVCNPVYATGIVFYDMTYQVTIITAHELGHIMGARHDPANSGYVMGPVNRCTDTNRWQFSLASKNAFDVVIAKPRSRCLKRTSASSTAISAGVTAALANPETICRRARRSKRSYMCKVNTDDFIRMLLERKYRLLLVQCFKTIH</sequence>
<gene>
    <name evidence="3" type="ORF">PoB_006665500</name>
</gene>
<evidence type="ECO:0000259" key="2">
    <source>
        <dbReference type="PROSITE" id="PS50215"/>
    </source>
</evidence>
<keyword evidence="3" id="KW-0378">Hydrolase</keyword>
<dbReference type="GO" id="GO:0004222">
    <property type="term" value="F:metalloendopeptidase activity"/>
    <property type="evidence" value="ECO:0007669"/>
    <property type="project" value="InterPro"/>
</dbReference>
<keyword evidence="4" id="KW-1185">Reference proteome</keyword>
<dbReference type="Pfam" id="PF01421">
    <property type="entry name" value="Reprolysin"/>
    <property type="match status" value="1"/>
</dbReference>
<evidence type="ECO:0000313" key="4">
    <source>
        <dbReference type="Proteomes" id="UP000735302"/>
    </source>
</evidence>
<dbReference type="GO" id="GO:0046872">
    <property type="term" value="F:metal ion binding"/>
    <property type="evidence" value="ECO:0007669"/>
    <property type="project" value="UniProtKB-KW"/>
</dbReference>
<evidence type="ECO:0000313" key="3">
    <source>
        <dbReference type="EMBL" id="GFO40150.1"/>
    </source>
</evidence>
<evidence type="ECO:0000256" key="1">
    <source>
        <dbReference type="PROSITE-ProRule" id="PRU00276"/>
    </source>
</evidence>
<dbReference type="SUPFAM" id="SSF55486">
    <property type="entry name" value="Metalloproteases ('zincins'), catalytic domain"/>
    <property type="match status" value="1"/>
</dbReference>
<feature type="active site" evidence="1">
    <location>
        <position position="192"/>
    </location>
</feature>
<dbReference type="GO" id="GO:0006509">
    <property type="term" value="P:membrane protein ectodomain proteolysis"/>
    <property type="evidence" value="ECO:0007669"/>
    <property type="project" value="TreeGrafter"/>
</dbReference>
<dbReference type="AlphaFoldDB" id="A0AAV4D7Q1"/>
<keyword evidence="3" id="KW-0645">Protease</keyword>